<evidence type="ECO:0000256" key="3">
    <source>
        <dbReference type="ARBA" id="ARBA00022490"/>
    </source>
</evidence>
<evidence type="ECO:0000259" key="18">
    <source>
        <dbReference type="SMART" id="SM01005"/>
    </source>
</evidence>
<evidence type="ECO:0000313" key="19">
    <source>
        <dbReference type="EMBL" id="HGH61266.1"/>
    </source>
</evidence>
<feature type="domain" description="Alanine racemase C-terminal" evidence="18">
    <location>
        <begin position="750"/>
        <end position="878"/>
    </location>
</feature>
<dbReference type="Gene3D" id="3.40.1190.10">
    <property type="entry name" value="Mur-like, catalytic domain"/>
    <property type="match status" value="1"/>
</dbReference>
<dbReference type="SUPFAM" id="SSF50621">
    <property type="entry name" value="Alanine racemase C-terminal domain-like"/>
    <property type="match status" value="1"/>
</dbReference>
<dbReference type="GO" id="GO:0009252">
    <property type="term" value="P:peptidoglycan biosynthetic process"/>
    <property type="evidence" value="ECO:0007669"/>
    <property type="project" value="UniProtKB-UniRule"/>
</dbReference>
<evidence type="ECO:0000256" key="17">
    <source>
        <dbReference type="PIRSR" id="PIRSR600821-52"/>
    </source>
</evidence>
<dbReference type="Gene3D" id="3.90.190.20">
    <property type="entry name" value="Mur ligase, C-terminal domain"/>
    <property type="match status" value="1"/>
</dbReference>
<dbReference type="UniPathway" id="UPA00042">
    <property type="reaction ID" value="UER00497"/>
</dbReference>
<evidence type="ECO:0000256" key="6">
    <source>
        <dbReference type="ARBA" id="ARBA00022741"/>
    </source>
</evidence>
<dbReference type="Gene3D" id="3.20.20.10">
    <property type="entry name" value="Alanine racemase"/>
    <property type="match status" value="1"/>
</dbReference>
<comment type="catalytic activity">
    <reaction evidence="1 14">
        <text>L-alanine = D-alanine</text>
        <dbReference type="Rhea" id="RHEA:20249"/>
        <dbReference type="ChEBI" id="CHEBI:57416"/>
        <dbReference type="ChEBI" id="CHEBI:57972"/>
        <dbReference type="EC" id="5.1.1.1"/>
    </reaction>
</comment>
<comment type="caution">
    <text evidence="19">The sequence shown here is derived from an EMBL/GenBank/DDBJ whole genome shotgun (WGS) entry which is preliminary data.</text>
</comment>
<dbReference type="InterPro" id="IPR009006">
    <property type="entry name" value="Ala_racemase/Decarboxylase_C"/>
</dbReference>
<dbReference type="Pfam" id="PF08245">
    <property type="entry name" value="Mur_ligase_M"/>
    <property type="match status" value="1"/>
</dbReference>
<name>A0A7C4AS21_9BACT</name>
<dbReference type="EC" id="5.1.1.1" evidence="14"/>
<evidence type="ECO:0000256" key="9">
    <source>
        <dbReference type="ARBA" id="ARBA00022960"/>
    </source>
</evidence>
<dbReference type="Pfam" id="PF02875">
    <property type="entry name" value="Mur_ligase_C"/>
    <property type="match status" value="1"/>
</dbReference>
<dbReference type="InterPro" id="IPR036565">
    <property type="entry name" value="Mur-like_cat_sf"/>
</dbReference>
<feature type="active site" description="Proton acceptor; specific for D-alanine" evidence="14">
    <location>
        <position position="545"/>
    </location>
</feature>
<dbReference type="GO" id="GO:0005737">
    <property type="term" value="C:cytoplasm"/>
    <property type="evidence" value="ECO:0007669"/>
    <property type="project" value="UniProtKB-SubCell"/>
</dbReference>
<keyword evidence="9 15" id="KW-0133">Cell shape</keyword>
<keyword evidence="4 15" id="KW-0436">Ligase</keyword>
<dbReference type="AlphaFoldDB" id="A0A7C4AS21"/>
<dbReference type="GO" id="GO:0008784">
    <property type="term" value="F:alanine racemase activity"/>
    <property type="evidence" value="ECO:0007669"/>
    <property type="project" value="UniProtKB-UniRule"/>
</dbReference>
<evidence type="ECO:0000256" key="1">
    <source>
        <dbReference type="ARBA" id="ARBA00000316"/>
    </source>
</evidence>
<dbReference type="InterPro" id="IPR011079">
    <property type="entry name" value="Ala_racemase_C"/>
</dbReference>
<evidence type="ECO:0000256" key="2">
    <source>
        <dbReference type="ARBA" id="ARBA00001933"/>
    </source>
</evidence>
<evidence type="ECO:0000256" key="8">
    <source>
        <dbReference type="ARBA" id="ARBA00022898"/>
    </source>
</evidence>
<evidence type="ECO:0000256" key="11">
    <source>
        <dbReference type="ARBA" id="ARBA00023235"/>
    </source>
</evidence>
<dbReference type="InterPro" id="IPR035911">
    <property type="entry name" value="MurE/MurF_N"/>
</dbReference>
<sequence>MERPRDRSTAASLKSMDSACSYPAEFLDDSSFCPGANLVEKHGIENQDFLDLAEVIRIIEPYAIKGPQQGPVSGVSIDTRKPIGENRIFWALKGSHFNGNDFARLALELGAKAAVVEREELLAGDLPAGATMMVCGDTLQALQTLATRYRSRFTIPVIGITGSNGKTLVKEMLASILCQERRIYRSPLSYNTQIGAALALLGLRPEHEIAIIEAGISLPGEMERLQKMIRPDHGILTVISKAHIGGLGSLENTLEEKQKLFAELDENSFLVLNADDPLSMKLREKTRARTFTFGLSPWADVRAEDVHVSPDKGHVFTMRLFGDKVEVKLPVAGWFNVVNALAASAAARLFGASLGAIAAGLAEFHPSPMRLEIHTTVTGVTLINDTYNSDPASMKGALDVLAKVGNGRRKIAILSEMLDLGLHSSEEHRAVGKDVVRAGVDHLITVGDNATLIGQAAAAAGMSRKRITETRSYTEAAAELEKIVNRGDVVLFKGSRWFGLERIARELVGSIGPTRLIVNLDAIAANIKMIRGIVGDGVEIMPVVKSFGYGNDSIRTSRVALENGVHYLAVAFPDEGAALRENRIDCPILVFNVLTEEVDKIVRYGLSSVVPSLALAHALDRAGSQTCRIPVHLKIDTGMGRSGVWVEDAIPFVQAVSRLKNLRVEGIMTHFACADDPEEDEYTRAQIEMFRSLVDRLWRQGIEFRYVHAANTAAIVRFPEAHFNMVRPGLAIYGMYPSRAVRSLIHLEQVITFVTKISQIKDHPPGRSISYNRRFVTTQPSRIATLHVGYNDGYPRFQSNVGEVLIHGKRARVVGTVCMDTIMVDVTDIPEAQVGDDVVLIGKQGDEEILADDIAANGNTINYEIACKISPRVTRIFVQS</sequence>
<comment type="similarity">
    <text evidence="14">Belongs to the alanine racemase family.</text>
</comment>
<dbReference type="EMBL" id="DTGT01000256">
    <property type="protein sequence ID" value="HGH61266.1"/>
    <property type="molecule type" value="Genomic_DNA"/>
</dbReference>
<dbReference type="GO" id="GO:0047480">
    <property type="term" value="F:UDP-N-acetylmuramoyl-tripeptide-D-alanyl-D-alanine ligase activity"/>
    <property type="evidence" value="ECO:0007669"/>
    <property type="project" value="UniProtKB-UniRule"/>
</dbReference>
<dbReference type="SUPFAM" id="SSF51419">
    <property type="entry name" value="PLP-binding barrel"/>
    <property type="match status" value="1"/>
</dbReference>
<dbReference type="InterPro" id="IPR000821">
    <property type="entry name" value="Ala_racemase"/>
</dbReference>
<dbReference type="Gene3D" id="3.40.1390.10">
    <property type="entry name" value="MurE/MurF, N-terminal domain"/>
    <property type="match status" value="1"/>
</dbReference>
<dbReference type="InterPro" id="IPR005863">
    <property type="entry name" value="UDP-N-AcMur_synth"/>
</dbReference>
<dbReference type="GO" id="GO:0030170">
    <property type="term" value="F:pyridoxal phosphate binding"/>
    <property type="evidence" value="ECO:0007669"/>
    <property type="project" value="UniProtKB-UniRule"/>
</dbReference>
<dbReference type="HAMAP" id="MF_01201">
    <property type="entry name" value="Ala_racemase"/>
    <property type="match status" value="1"/>
</dbReference>
<dbReference type="SMART" id="SM01005">
    <property type="entry name" value="Ala_racemase_C"/>
    <property type="match status" value="1"/>
</dbReference>
<evidence type="ECO:0000256" key="14">
    <source>
        <dbReference type="HAMAP-Rule" id="MF_01201"/>
    </source>
</evidence>
<feature type="binding site" evidence="14 17">
    <location>
        <position position="819"/>
    </location>
    <ligand>
        <name>substrate</name>
    </ligand>
</feature>
<comment type="function">
    <text evidence="14">Catalyzes the interconversion of L-alanine and D-alanine. May also act on other amino acids.</text>
</comment>
<keyword evidence="6 15" id="KW-0547">Nucleotide-binding</keyword>
<dbReference type="PANTHER" id="PTHR43024:SF1">
    <property type="entry name" value="UDP-N-ACETYLMURAMOYL-TRIPEPTIDE--D-ALANYL-D-ALANINE LIGASE"/>
    <property type="match status" value="1"/>
</dbReference>
<dbReference type="InterPro" id="IPR036615">
    <property type="entry name" value="Mur_ligase_C_dom_sf"/>
</dbReference>
<dbReference type="Pfam" id="PF00842">
    <property type="entry name" value="Ala_racemase_C"/>
    <property type="match status" value="1"/>
</dbReference>
<dbReference type="SUPFAM" id="SSF53623">
    <property type="entry name" value="MurD-like peptide ligases, catalytic domain"/>
    <property type="match status" value="1"/>
</dbReference>
<evidence type="ECO:0000256" key="10">
    <source>
        <dbReference type="ARBA" id="ARBA00022984"/>
    </source>
</evidence>
<dbReference type="GO" id="GO:0071555">
    <property type="term" value="P:cell wall organization"/>
    <property type="evidence" value="ECO:0007669"/>
    <property type="project" value="UniProtKB-KW"/>
</dbReference>
<proteinExistence type="inferred from homology"/>
<keyword evidence="5 15" id="KW-0132">Cell division</keyword>
<dbReference type="PRINTS" id="PR00992">
    <property type="entry name" value="ALARACEMASE"/>
</dbReference>
<feature type="modified residue" description="N6-(pyridoxal phosphate)lysine" evidence="14 16">
    <location>
        <position position="545"/>
    </location>
</feature>
<keyword evidence="10 15" id="KW-0573">Peptidoglycan synthesis</keyword>
<dbReference type="InterPro" id="IPR004101">
    <property type="entry name" value="Mur_ligase_C"/>
</dbReference>
<dbReference type="HAMAP" id="MF_02019">
    <property type="entry name" value="MurF"/>
    <property type="match status" value="1"/>
</dbReference>
<dbReference type="SUPFAM" id="SSF53244">
    <property type="entry name" value="MurD-like peptide ligases, peptide-binding domain"/>
    <property type="match status" value="1"/>
</dbReference>
<dbReference type="GO" id="GO:0008360">
    <property type="term" value="P:regulation of cell shape"/>
    <property type="evidence" value="ECO:0007669"/>
    <property type="project" value="UniProtKB-KW"/>
</dbReference>
<reference evidence="19" key="1">
    <citation type="journal article" date="2020" name="mSystems">
        <title>Genome- and Community-Level Interaction Insights into Carbon Utilization and Element Cycling Functions of Hydrothermarchaeota in Hydrothermal Sediment.</title>
        <authorList>
            <person name="Zhou Z."/>
            <person name="Liu Y."/>
            <person name="Xu W."/>
            <person name="Pan J."/>
            <person name="Luo Z.H."/>
            <person name="Li M."/>
        </authorList>
    </citation>
    <scope>NUCLEOTIDE SEQUENCE [LARGE SCALE GENOMIC DNA]</scope>
    <source>
        <strain evidence="19">SpSt-769</strain>
    </source>
</reference>
<evidence type="ECO:0000256" key="12">
    <source>
        <dbReference type="ARBA" id="ARBA00023306"/>
    </source>
</evidence>
<dbReference type="InterPro" id="IPR001608">
    <property type="entry name" value="Ala_racemase_N"/>
</dbReference>
<dbReference type="NCBIfam" id="TIGR01143">
    <property type="entry name" value="murF"/>
    <property type="match status" value="1"/>
</dbReference>
<keyword evidence="8 14" id="KW-0663">Pyridoxal phosphate</keyword>
<comment type="cofactor">
    <cofactor evidence="2 14 16">
        <name>pyridoxal 5'-phosphate</name>
        <dbReference type="ChEBI" id="CHEBI:597326"/>
    </cofactor>
</comment>
<gene>
    <name evidence="19" type="primary">alr</name>
    <name evidence="15" type="synonym">murF</name>
    <name evidence="19" type="ORF">ENV54_08215</name>
</gene>
<comment type="catalytic activity">
    <reaction evidence="15">
        <text>D-alanyl-D-alanine + UDP-N-acetyl-alpha-D-muramoyl-L-alanyl-gamma-D-glutamyl-meso-2,6-diaminopimelate + ATP = UDP-N-acetyl-alpha-D-muramoyl-L-alanyl-gamma-D-glutamyl-meso-2,6-diaminopimeloyl-D-alanyl-D-alanine + ADP + phosphate + H(+)</text>
        <dbReference type="Rhea" id="RHEA:28374"/>
        <dbReference type="ChEBI" id="CHEBI:15378"/>
        <dbReference type="ChEBI" id="CHEBI:30616"/>
        <dbReference type="ChEBI" id="CHEBI:43474"/>
        <dbReference type="ChEBI" id="CHEBI:57822"/>
        <dbReference type="ChEBI" id="CHEBI:61386"/>
        <dbReference type="ChEBI" id="CHEBI:83905"/>
        <dbReference type="ChEBI" id="CHEBI:456216"/>
        <dbReference type="EC" id="6.3.2.10"/>
    </reaction>
</comment>
<keyword evidence="11 14" id="KW-0413">Isomerase</keyword>
<feature type="active site" description="Proton acceptor; specific for L-alanine" evidence="14">
    <location>
        <position position="771"/>
    </location>
</feature>
<comment type="pathway">
    <text evidence="14">Amino-acid biosynthesis; D-alanine biosynthesis; D-alanine from L-alanine: step 1/1.</text>
</comment>
<dbReference type="GO" id="GO:0030632">
    <property type="term" value="P:D-alanine biosynthetic process"/>
    <property type="evidence" value="ECO:0007669"/>
    <property type="project" value="UniProtKB-UniRule"/>
</dbReference>
<evidence type="ECO:0000256" key="5">
    <source>
        <dbReference type="ARBA" id="ARBA00022618"/>
    </source>
</evidence>
<evidence type="ECO:0000256" key="13">
    <source>
        <dbReference type="ARBA" id="ARBA00023316"/>
    </source>
</evidence>
<dbReference type="NCBIfam" id="TIGR00492">
    <property type="entry name" value="alr"/>
    <property type="match status" value="1"/>
</dbReference>
<dbReference type="PANTHER" id="PTHR43024">
    <property type="entry name" value="UDP-N-ACETYLMURAMOYL-TRIPEPTIDE--D-ALANYL-D-ALANINE LIGASE"/>
    <property type="match status" value="1"/>
</dbReference>
<evidence type="ECO:0000256" key="15">
    <source>
        <dbReference type="HAMAP-Rule" id="MF_02019"/>
    </source>
</evidence>
<dbReference type="InterPro" id="IPR051046">
    <property type="entry name" value="MurCDEF_CellWall_CoF430Synth"/>
</dbReference>
<dbReference type="EC" id="6.3.2.10" evidence="15"/>
<dbReference type="InterPro" id="IPR013221">
    <property type="entry name" value="Mur_ligase_cen"/>
</dbReference>
<comment type="function">
    <text evidence="15">Involved in cell wall formation. Catalyzes the final step in the synthesis of UDP-N-acetylmuramoyl-pentapeptide, the precursor of murein.</text>
</comment>
<dbReference type="GO" id="GO:0051301">
    <property type="term" value="P:cell division"/>
    <property type="evidence" value="ECO:0007669"/>
    <property type="project" value="UniProtKB-KW"/>
</dbReference>
<keyword evidence="3 15" id="KW-0963">Cytoplasm</keyword>
<comment type="pathway">
    <text evidence="15">Cell wall biogenesis; peptidoglycan biosynthesis.</text>
</comment>
<comment type="similarity">
    <text evidence="15">Belongs to the MurCDEF family. MurF subfamily.</text>
</comment>
<dbReference type="Gene3D" id="2.40.37.10">
    <property type="entry name" value="Lyase, Ornithine Decarboxylase, Chain A, domain 1"/>
    <property type="match status" value="1"/>
</dbReference>
<evidence type="ECO:0000256" key="16">
    <source>
        <dbReference type="PIRSR" id="PIRSR600821-50"/>
    </source>
</evidence>
<evidence type="ECO:0000256" key="7">
    <source>
        <dbReference type="ARBA" id="ARBA00022840"/>
    </source>
</evidence>
<comment type="caution">
    <text evidence="15">Lacks conserved residue(s) required for the propagation of feature annotation.</text>
</comment>
<keyword evidence="7 15" id="KW-0067">ATP-binding</keyword>
<dbReference type="Pfam" id="PF01168">
    <property type="entry name" value="Ala_racemase_N"/>
    <property type="match status" value="1"/>
</dbReference>
<feature type="binding site" evidence="14 17">
    <location>
        <position position="641"/>
    </location>
    <ligand>
        <name>substrate</name>
    </ligand>
</feature>
<dbReference type="SUPFAM" id="SSF63418">
    <property type="entry name" value="MurE/MurF N-terminal domain"/>
    <property type="match status" value="1"/>
</dbReference>
<keyword evidence="12 15" id="KW-0131">Cell cycle</keyword>
<protein>
    <recommendedName>
        <fullName evidence="14 15">Multifunctional fusion protein</fullName>
    </recommendedName>
    <domain>
        <recommendedName>
            <fullName evidence="15">UDP-N-acetylmuramoyl-tripeptide--D-alanyl-D-alanine ligase</fullName>
            <ecNumber evidence="15">6.3.2.10</ecNumber>
        </recommendedName>
        <alternativeName>
            <fullName evidence="15">D-alanyl-D-alanine-adding enzyme</fullName>
        </alternativeName>
    </domain>
    <domain>
        <recommendedName>
            <fullName evidence="14">Alanine racemase</fullName>
            <ecNumber evidence="14">5.1.1.1</ecNumber>
        </recommendedName>
    </domain>
</protein>
<dbReference type="InterPro" id="IPR029066">
    <property type="entry name" value="PLP-binding_barrel"/>
</dbReference>
<keyword evidence="13 15" id="KW-0961">Cell wall biogenesis/degradation</keyword>
<comment type="subcellular location">
    <subcellularLocation>
        <location evidence="15">Cytoplasm</location>
    </subcellularLocation>
</comment>
<dbReference type="FunFam" id="3.20.20.10:FF:000002">
    <property type="entry name" value="Alanine racemase"/>
    <property type="match status" value="1"/>
</dbReference>
<evidence type="ECO:0000256" key="4">
    <source>
        <dbReference type="ARBA" id="ARBA00022598"/>
    </source>
</evidence>
<dbReference type="GO" id="GO:0005524">
    <property type="term" value="F:ATP binding"/>
    <property type="evidence" value="ECO:0007669"/>
    <property type="project" value="UniProtKB-UniRule"/>
</dbReference>
<organism evidence="19">
    <name type="scientific">Desulfomonile tiedjei</name>
    <dbReference type="NCBI Taxonomy" id="2358"/>
    <lineage>
        <taxon>Bacteria</taxon>
        <taxon>Pseudomonadati</taxon>
        <taxon>Thermodesulfobacteriota</taxon>
        <taxon>Desulfomonilia</taxon>
        <taxon>Desulfomonilales</taxon>
        <taxon>Desulfomonilaceae</taxon>
        <taxon>Desulfomonile</taxon>
    </lineage>
</organism>
<dbReference type="UniPathway" id="UPA00219"/>
<accession>A0A7C4AS21</accession>
<dbReference type="CDD" id="cd00430">
    <property type="entry name" value="PLPDE_III_AR"/>
    <property type="match status" value="1"/>
</dbReference>